<dbReference type="PANTHER" id="PTHR31151">
    <property type="entry name" value="PROLINE-TRNA LIGASE (DUF1680)"/>
    <property type="match status" value="1"/>
</dbReference>
<dbReference type="AlphaFoldDB" id="A0AAW0KQ67"/>
<keyword evidence="1" id="KW-0732">Signal</keyword>
<proteinExistence type="predicted"/>
<dbReference type="Pfam" id="PF07944">
    <property type="entry name" value="Beta-AFase-like_GH127_cat"/>
    <property type="match status" value="1"/>
</dbReference>
<dbReference type="Gene3D" id="2.80.10.50">
    <property type="match status" value="1"/>
</dbReference>
<dbReference type="EMBL" id="PKMF04000254">
    <property type="protein sequence ID" value="KAK7840781.1"/>
    <property type="molecule type" value="Genomic_DNA"/>
</dbReference>
<dbReference type="SUPFAM" id="SSF110221">
    <property type="entry name" value="AbfB domain"/>
    <property type="match status" value="1"/>
</dbReference>
<comment type="caution">
    <text evidence="3">The sequence shown here is derived from an EMBL/GenBank/DDBJ whole genome shotgun (WGS) entry which is preliminary data.</text>
</comment>
<accession>A0AAW0KQ67</accession>
<organism evidence="3 4">
    <name type="scientific">Quercus suber</name>
    <name type="common">Cork oak</name>
    <dbReference type="NCBI Taxonomy" id="58331"/>
    <lineage>
        <taxon>Eukaryota</taxon>
        <taxon>Viridiplantae</taxon>
        <taxon>Streptophyta</taxon>
        <taxon>Embryophyta</taxon>
        <taxon>Tracheophyta</taxon>
        <taxon>Spermatophyta</taxon>
        <taxon>Magnoliopsida</taxon>
        <taxon>eudicotyledons</taxon>
        <taxon>Gunneridae</taxon>
        <taxon>Pentapetalae</taxon>
        <taxon>rosids</taxon>
        <taxon>fabids</taxon>
        <taxon>Fagales</taxon>
        <taxon>Fagaceae</taxon>
        <taxon>Quercus</taxon>
    </lineage>
</organism>
<feature type="domain" description="Non-reducing end beta-L-arabinofuranosidase-like GH127 catalytic" evidence="2">
    <location>
        <begin position="101"/>
        <end position="347"/>
    </location>
</feature>
<evidence type="ECO:0000256" key="1">
    <source>
        <dbReference type="SAM" id="SignalP"/>
    </source>
</evidence>
<gene>
    <name evidence="3" type="ORF">CFP56_016254</name>
</gene>
<evidence type="ECO:0000313" key="4">
    <source>
        <dbReference type="Proteomes" id="UP000237347"/>
    </source>
</evidence>
<name>A0AAW0KQ67_QUESU</name>
<evidence type="ECO:0000313" key="3">
    <source>
        <dbReference type="EMBL" id="KAK7840781.1"/>
    </source>
</evidence>
<dbReference type="GO" id="GO:0046556">
    <property type="term" value="F:alpha-L-arabinofuranosidase activity"/>
    <property type="evidence" value="ECO:0007669"/>
    <property type="project" value="InterPro"/>
</dbReference>
<feature type="signal peptide" evidence="1">
    <location>
        <begin position="1"/>
        <end position="24"/>
    </location>
</feature>
<dbReference type="InterPro" id="IPR036195">
    <property type="entry name" value="AbfB_ABD_sf"/>
</dbReference>
<sequence length="625" mass="69242">MKGLLFFNMLVLFAVLCFCGHVLAKECTNIPTQLSSTLQGQLFDSGSKHKIHLTPTDNSAWSSLASSDVDRYSWDMLYHKMKNQAVFNVSTGFLQEVSLHDVRLGPNSIHAQAQQTNLEYLLMLDVDSLVWNFRKTAGLPTPGKPYGGWEDPSEELRGHFVGHYMSATARMWASTHSDTIKQRMTALVSALAACQNKIGNGYLSAFPAEQFDRVEAIKPVWAPYYTIHKILTGLLDQYTIGENAQALKMVTWMVDYFYNRVQNVVTQFSLERHYLSLNTESGGMNDVLYRLYSITNDPKHLLLAHLFDKPCFLGVLALQADDIGGFHSNTHIPIVIGSQMRYEVTGNFLSVTRDWRVGDKITLQLPISLRTEAIKDDRPEFASLQAILYGPYLLSGHTSGDWDIKTGSANSLSDWITPIPAAYKTSLVSLSQESGDTTFVLTNSNQSITMEKFPAPGTNSAVHATFRLILNYSSPAEVSTMKDAIGRSVMLEPFDFPGMVVVHQGKDKNLAVADSSGSGGFSVFRLVAGLDGRAETVSLESESIKDCFVYSGVDYNSGTSTKLSCKSESPDTDFDKAAASFVLNKGISEYHPISFMAKGARRNFLLAPLLSFQDESYTIYFNIQS</sequence>
<keyword evidence="4" id="KW-1185">Reference proteome</keyword>
<dbReference type="InterPro" id="IPR012878">
    <property type="entry name" value="Beta-AFase-like_GH127_cat"/>
</dbReference>
<protein>
    <recommendedName>
        <fullName evidence="2">Non-reducing end beta-L-arabinofuranosidase-like GH127 catalytic domain-containing protein</fullName>
    </recommendedName>
</protein>
<dbReference type="Proteomes" id="UP000237347">
    <property type="component" value="Unassembled WGS sequence"/>
</dbReference>
<feature type="chain" id="PRO_5043967962" description="Non-reducing end beta-L-arabinofuranosidase-like GH127 catalytic domain-containing protein" evidence="1">
    <location>
        <begin position="25"/>
        <end position="625"/>
    </location>
</feature>
<dbReference type="GO" id="GO:0046373">
    <property type="term" value="P:L-arabinose metabolic process"/>
    <property type="evidence" value="ECO:0007669"/>
    <property type="project" value="InterPro"/>
</dbReference>
<dbReference type="PANTHER" id="PTHR31151:SF0">
    <property type="entry name" value="PROLINE-TRNA LIGASE (DUF1680)"/>
    <property type="match status" value="1"/>
</dbReference>
<reference evidence="3 4" key="1">
    <citation type="journal article" date="2018" name="Sci. Data">
        <title>The draft genome sequence of cork oak.</title>
        <authorList>
            <person name="Ramos A.M."/>
            <person name="Usie A."/>
            <person name="Barbosa P."/>
            <person name="Barros P.M."/>
            <person name="Capote T."/>
            <person name="Chaves I."/>
            <person name="Simoes F."/>
            <person name="Abreu I."/>
            <person name="Carrasquinho I."/>
            <person name="Faro C."/>
            <person name="Guimaraes J.B."/>
            <person name="Mendonca D."/>
            <person name="Nobrega F."/>
            <person name="Rodrigues L."/>
            <person name="Saibo N.J.M."/>
            <person name="Varela M.C."/>
            <person name="Egas C."/>
            <person name="Matos J."/>
            <person name="Miguel C.M."/>
            <person name="Oliveira M.M."/>
            <person name="Ricardo C.P."/>
            <person name="Goncalves S."/>
        </authorList>
    </citation>
    <scope>NUCLEOTIDE SEQUENCE [LARGE SCALE GENOMIC DNA]</scope>
    <source>
        <strain evidence="4">cv. HL8</strain>
    </source>
</reference>
<evidence type="ECO:0000259" key="2">
    <source>
        <dbReference type="Pfam" id="PF07944"/>
    </source>
</evidence>